<keyword evidence="1" id="KW-0238">DNA-binding</keyword>
<evidence type="ECO:0000313" key="3">
    <source>
        <dbReference type="EMBL" id="EZP28184.1"/>
    </source>
</evidence>
<dbReference type="PANTHER" id="PTHR46797">
    <property type="entry name" value="HTH-TYPE TRANSCRIPTIONAL REGULATOR"/>
    <property type="match status" value="1"/>
</dbReference>
<comment type="caution">
    <text evidence="3">The sequence shown here is derived from an EMBL/GenBank/DDBJ whole genome shotgun (WGS) entry which is preliminary data.</text>
</comment>
<dbReference type="InterPro" id="IPR001387">
    <property type="entry name" value="Cro/C1-type_HTH"/>
</dbReference>
<dbReference type="InterPro" id="IPR050807">
    <property type="entry name" value="TransReg_Diox_bact_type"/>
</dbReference>
<dbReference type="Pfam" id="PF01381">
    <property type="entry name" value="HTH_3"/>
    <property type="match status" value="1"/>
</dbReference>
<reference evidence="3 4" key="1">
    <citation type="submission" date="2014-03" db="EMBL/GenBank/DDBJ databases">
        <title>Draft Genome Sequences of 13 Willow Endophytes.</title>
        <authorList>
            <person name="Gan H.Y."/>
            <person name="Gan H.M."/>
            <person name="Savka M.A."/>
            <person name="Hudson A.O."/>
        </authorList>
    </citation>
    <scope>NUCLEOTIDE SEQUENCE [LARGE SCALE GENOMIC DNA]</scope>
    <source>
        <strain evidence="3 4">RIT293</strain>
    </source>
</reference>
<dbReference type="GO" id="GO:0005829">
    <property type="term" value="C:cytosol"/>
    <property type="evidence" value="ECO:0007669"/>
    <property type="project" value="TreeGrafter"/>
</dbReference>
<keyword evidence="4" id="KW-1185">Reference proteome</keyword>
<dbReference type="InterPro" id="IPR011051">
    <property type="entry name" value="RmlC_Cupin_sf"/>
</dbReference>
<dbReference type="InterPro" id="IPR014710">
    <property type="entry name" value="RmlC-like_jellyroll"/>
</dbReference>
<dbReference type="SMART" id="SM00530">
    <property type="entry name" value="HTH_XRE"/>
    <property type="match status" value="1"/>
</dbReference>
<protein>
    <submittedName>
        <fullName evidence="3">Putative transcriptional regulator</fullName>
    </submittedName>
</protein>
<dbReference type="KEGG" id="moo:BWL13_00520"/>
<dbReference type="InterPro" id="IPR013096">
    <property type="entry name" value="Cupin_2"/>
</dbReference>
<dbReference type="PATRIC" id="fig|273677.3.peg.1143"/>
<evidence type="ECO:0000259" key="2">
    <source>
        <dbReference type="PROSITE" id="PS50943"/>
    </source>
</evidence>
<accession>A0A031FTQ3</accession>
<dbReference type="AlphaFoldDB" id="A0A031FTQ3"/>
<dbReference type="CDD" id="cd02209">
    <property type="entry name" value="cupin_XRE_C"/>
    <property type="match status" value="1"/>
</dbReference>
<dbReference type="InterPro" id="IPR010982">
    <property type="entry name" value="Lambda_DNA-bd_dom_sf"/>
</dbReference>
<dbReference type="RefSeq" id="WP_036310293.1">
    <property type="nucleotide sequence ID" value="NZ_CP031421.1"/>
</dbReference>
<dbReference type="EMBL" id="JFYO01000004">
    <property type="protein sequence ID" value="EZP28184.1"/>
    <property type="molecule type" value="Genomic_DNA"/>
</dbReference>
<sequence length="183" mass="19903">MATDLTRVGPRLRAARQQRGWTLADLAGKAGMSISTLSRLEAGRRQASLELLLPLVSVLDLRLDDLVRGEPVDPRVRRATERRHGMVVAPLTLEHSPMQTYKIRYAAASVAPQPKVHDGVEWFYVLSGTIRLLLDGEEHRIGAGEAAEFDTGLPHSISATDDGPAEVVSIFSASGERIHVHGA</sequence>
<dbReference type="GO" id="GO:0003700">
    <property type="term" value="F:DNA-binding transcription factor activity"/>
    <property type="evidence" value="ECO:0007669"/>
    <property type="project" value="TreeGrafter"/>
</dbReference>
<evidence type="ECO:0000256" key="1">
    <source>
        <dbReference type="ARBA" id="ARBA00023125"/>
    </source>
</evidence>
<gene>
    <name evidence="3" type="ORF">BW34_01161</name>
</gene>
<dbReference type="GO" id="GO:0003677">
    <property type="term" value="F:DNA binding"/>
    <property type="evidence" value="ECO:0007669"/>
    <property type="project" value="UniProtKB-KW"/>
</dbReference>
<dbReference type="SUPFAM" id="SSF51182">
    <property type="entry name" value="RmlC-like cupins"/>
    <property type="match status" value="1"/>
</dbReference>
<dbReference type="SUPFAM" id="SSF47413">
    <property type="entry name" value="lambda repressor-like DNA-binding domains"/>
    <property type="match status" value="1"/>
</dbReference>
<dbReference type="PROSITE" id="PS50943">
    <property type="entry name" value="HTH_CROC1"/>
    <property type="match status" value="1"/>
</dbReference>
<feature type="domain" description="HTH cro/C1-type" evidence="2">
    <location>
        <begin position="12"/>
        <end position="66"/>
    </location>
</feature>
<dbReference type="eggNOG" id="COG1396">
    <property type="taxonomic scope" value="Bacteria"/>
</dbReference>
<dbReference type="CDD" id="cd00093">
    <property type="entry name" value="HTH_XRE"/>
    <property type="match status" value="1"/>
</dbReference>
<name>A0A031FTQ3_9MICO</name>
<dbReference type="GeneID" id="91430931"/>
<dbReference type="Gene3D" id="2.60.120.10">
    <property type="entry name" value="Jelly Rolls"/>
    <property type="match status" value="1"/>
</dbReference>
<organism evidence="3 4">
    <name type="scientific">Microbacterium oleivorans</name>
    <dbReference type="NCBI Taxonomy" id="273677"/>
    <lineage>
        <taxon>Bacteria</taxon>
        <taxon>Bacillati</taxon>
        <taxon>Actinomycetota</taxon>
        <taxon>Actinomycetes</taxon>
        <taxon>Micrococcales</taxon>
        <taxon>Microbacteriaceae</taxon>
        <taxon>Microbacterium</taxon>
    </lineage>
</organism>
<dbReference type="PANTHER" id="PTHR46797:SF1">
    <property type="entry name" value="METHYLPHOSPHONATE SYNTHASE"/>
    <property type="match status" value="1"/>
</dbReference>
<dbReference type="Gene3D" id="1.10.260.40">
    <property type="entry name" value="lambda repressor-like DNA-binding domains"/>
    <property type="match status" value="1"/>
</dbReference>
<dbReference type="Pfam" id="PF07883">
    <property type="entry name" value="Cupin_2"/>
    <property type="match status" value="1"/>
</dbReference>
<dbReference type="OrthoDB" id="513181at2"/>
<dbReference type="Proteomes" id="UP000024001">
    <property type="component" value="Unassembled WGS sequence"/>
</dbReference>
<proteinExistence type="predicted"/>
<evidence type="ECO:0000313" key="4">
    <source>
        <dbReference type="Proteomes" id="UP000024001"/>
    </source>
</evidence>